<keyword evidence="2 5" id="KW-0547">Nucleotide-binding</keyword>
<dbReference type="PROSITE" id="PS00107">
    <property type="entry name" value="PROTEIN_KINASE_ATP"/>
    <property type="match status" value="1"/>
</dbReference>
<dbReference type="PROSITE" id="PS50011">
    <property type="entry name" value="PROTEIN_KINASE_DOM"/>
    <property type="match status" value="1"/>
</dbReference>
<dbReference type="InterPro" id="IPR008271">
    <property type="entry name" value="Ser/Thr_kinase_AS"/>
</dbReference>
<dbReference type="SMART" id="SM00220">
    <property type="entry name" value="S_TKc"/>
    <property type="match status" value="1"/>
</dbReference>
<reference evidence="8" key="2">
    <citation type="submission" date="2015-06" db="UniProtKB">
        <authorList>
            <consortium name="EnsemblPlants"/>
        </authorList>
    </citation>
    <scope>IDENTIFICATION</scope>
</reference>
<evidence type="ECO:0000256" key="6">
    <source>
        <dbReference type="SAM" id="MobiDB-lite"/>
    </source>
</evidence>
<sequence>MGYLSCRADSSVATCRSITAISPLPLSRRSGVGGRRRALPAAAREGDGGEASSAAATIERFAYDELEAATSHFADAALLGRGSHGAVYKAVLASGRAVAVKRPSPRRPEVDNEIRILSSVRGPRLVNLLGFSDSGAGAGADQQQQQHRPRLLVVEYMPNGTLYELLHSNPRPPGWPRRVRLALQTARALRALHDADPPVIHRDVKSANVLLDANLDARLGDFGLALRVPKRLPGDAAANAAATPAPAGTLGYLDPAYVTPESLSTKTDVFSFGILLLEIMSGRKAIDVQHSPPSVVEWAVPLLRKGKVASLFDPRVAPPRDPVTRRDLAALAASCVRSCRERRPSMADIVDRLVVLSKAVSGKMWNGLAVVGNPCAVVDVQKTIAKRAAAAAAGDRAASQRELTSALAFDDDEKKEEEDAPNAGALEEDEVPLVGAKKAPRPLKNGKMFSEPGARERRNLLELMARIDGVAGQRFGITRARTVRAASESIEKDAAVLLLRRNQTVKVLGSEALSKADIFSSLDAKIKHELGKEQQEEAGKIKHELVKEQQEKAGNIKQELVKEQQEKAGNIKQESGEEQEKAGKTKHDAGKGHVEKAVGINLEAGKEQEKVEKNQEKEMKIQEKLGEIFDKAMKSEEKTGQNPGIEKKIQDTAEKKQEHDARVVQDKVEKIQDEAKKIQ</sequence>
<dbReference type="GO" id="GO:0005524">
    <property type="term" value="F:ATP binding"/>
    <property type="evidence" value="ECO:0007669"/>
    <property type="project" value="UniProtKB-UniRule"/>
</dbReference>
<evidence type="ECO:0000256" key="5">
    <source>
        <dbReference type="PROSITE-ProRule" id="PRU10141"/>
    </source>
</evidence>
<feature type="region of interest" description="Disordered" evidence="6">
    <location>
        <begin position="634"/>
        <end position="679"/>
    </location>
</feature>
<accession>A0A0E0PLW6</accession>
<evidence type="ECO:0000256" key="4">
    <source>
        <dbReference type="ARBA" id="ARBA00022840"/>
    </source>
</evidence>
<evidence type="ECO:0000256" key="3">
    <source>
        <dbReference type="ARBA" id="ARBA00022777"/>
    </source>
</evidence>
<dbReference type="InterPro" id="IPR017441">
    <property type="entry name" value="Protein_kinase_ATP_BS"/>
</dbReference>
<feature type="compositionally biased region" description="Basic and acidic residues" evidence="6">
    <location>
        <begin position="574"/>
        <end position="593"/>
    </location>
</feature>
<dbReference type="STRING" id="4529.A0A0E0PLW6"/>
<dbReference type="HOGENOM" id="CLU_000288_146_0_1"/>
<protein>
    <recommendedName>
        <fullName evidence="7">Protein kinase domain-containing protein</fullName>
    </recommendedName>
</protein>
<dbReference type="Gene3D" id="3.30.200.20">
    <property type="entry name" value="Phosphorylase Kinase, domain 1"/>
    <property type="match status" value="1"/>
</dbReference>
<dbReference type="Gramene" id="ORUFI05G16040.1">
    <property type="protein sequence ID" value="ORUFI05G16040.1"/>
    <property type="gene ID" value="ORUFI05G16040"/>
</dbReference>
<organism evidence="8 9">
    <name type="scientific">Oryza rufipogon</name>
    <name type="common">Brownbeard rice</name>
    <name type="synonym">Asian wild rice</name>
    <dbReference type="NCBI Taxonomy" id="4529"/>
    <lineage>
        <taxon>Eukaryota</taxon>
        <taxon>Viridiplantae</taxon>
        <taxon>Streptophyta</taxon>
        <taxon>Embryophyta</taxon>
        <taxon>Tracheophyta</taxon>
        <taxon>Spermatophyta</taxon>
        <taxon>Magnoliopsida</taxon>
        <taxon>Liliopsida</taxon>
        <taxon>Poales</taxon>
        <taxon>Poaceae</taxon>
        <taxon>BOP clade</taxon>
        <taxon>Oryzoideae</taxon>
        <taxon>Oryzeae</taxon>
        <taxon>Oryzinae</taxon>
        <taxon>Oryza</taxon>
    </lineage>
</organism>
<dbReference type="eggNOG" id="KOG1187">
    <property type="taxonomic scope" value="Eukaryota"/>
</dbReference>
<evidence type="ECO:0000256" key="1">
    <source>
        <dbReference type="ARBA" id="ARBA00022679"/>
    </source>
</evidence>
<dbReference type="EnsemblPlants" id="ORUFI05G16040.1">
    <property type="protein sequence ID" value="ORUFI05G16040.1"/>
    <property type="gene ID" value="ORUFI05G16040"/>
</dbReference>
<keyword evidence="9" id="KW-1185">Reference proteome</keyword>
<feature type="binding site" evidence="5">
    <location>
        <position position="101"/>
    </location>
    <ligand>
        <name>ATP</name>
        <dbReference type="ChEBI" id="CHEBI:30616"/>
    </ligand>
</feature>
<feature type="region of interest" description="Disordered" evidence="6">
    <location>
        <begin position="405"/>
        <end position="450"/>
    </location>
</feature>
<dbReference type="InterPro" id="IPR011009">
    <property type="entry name" value="Kinase-like_dom_sf"/>
</dbReference>
<reference evidence="9" key="1">
    <citation type="submission" date="2013-06" db="EMBL/GenBank/DDBJ databases">
        <authorList>
            <person name="Zhao Q."/>
        </authorList>
    </citation>
    <scope>NUCLEOTIDE SEQUENCE</scope>
    <source>
        <strain evidence="9">cv. W1943</strain>
    </source>
</reference>
<feature type="domain" description="Protein kinase" evidence="7">
    <location>
        <begin position="73"/>
        <end position="355"/>
    </location>
</feature>
<feature type="compositionally biased region" description="Acidic residues" evidence="6">
    <location>
        <begin position="409"/>
        <end position="431"/>
    </location>
</feature>
<evidence type="ECO:0000259" key="7">
    <source>
        <dbReference type="PROSITE" id="PS50011"/>
    </source>
</evidence>
<dbReference type="PANTHER" id="PTHR46146:SF23">
    <property type="entry name" value="PROTEIN KINASE DOMAIN-CONTAINING PROTEIN"/>
    <property type="match status" value="1"/>
</dbReference>
<keyword evidence="1" id="KW-0808">Transferase</keyword>
<dbReference type="InterPro" id="IPR000719">
    <property type="entry name" value="Prot_kinase_dom"/>
</dbReference>
<keyword evidence="3" id="KW-0418">Kinase</keyword>
<dbReference type="AlphaFoldDB" id="A0A0E0PLW6"/>
<evidence type="ECO:0000313" key="9">
    <source>
        <dbReference type="Proteomes" id="UP000008022"/>
    </source>
</evidence>
<dbReference type="SUPFAM" id="SSF56112">
    <property type="entry name" value="Protein kinase-like (PK-like)"/>
    <property type="match status" value="1"/>
</dbReference>
<dbReference type="OMA" id="LRINHEQ"/>
<proteinExistence type="predicted"/>
<evidence type="ECO:0000313" key="8">
    <source>
        <dbReference type="EnsemblPlants" id="ORUFI05G16040.1"/>
    </source>
</evidence>
<evidence type="ECO:0000256" key="2">
    <source>
        <dbReference type="ARBA" id="ARBA00022741"/>
    </source>
</evidence>
<dbReference type="FunFam" id="3.30.200.20:FF:000684">
    <property type="entry name" value="Serine/threonine-protein kinase-like protein"/>
    <property type="match status" value="1"/>
</dbReference>
<dbReference type="PANTHER" id="PTHR46146">
    <property type="entry name" value="SERINE/THREONINE-PROTEIN KINASE-LIKE PROTEIN CCR4"/>
    <property type="match status" value="1"/>
</dbReference>
<feature type="region of interest" description="Disordered" evidence="6">
    <location>
        <begin position="564"/>
        <end position="593"/>
    </location>
</feature>
<keyword evidence="4 5" id="KW-0067">ATP-binding</keyword>
<dbReference type="FunFam" id="1.10.510.10:FF:000540">
    <property type="entry name" value="Serine/threonine-protein kinase-like protein"/>
    <property type="match status" value="1"/>
</dbReference>
<dbReference type="Pfam" id="PF00069">
    <property type="entry name" value="Pkinase"/>
    <property type="match status" value="1"/>
</dbReference>
<dbReference type="Proteomes" id="UP000008022">
    <property type="component" value="Unassembled WGS sequence"/>
</dbReference>
<dbReference type="Gene3D" id="1.10.510.10">
    <property type="entry name" value="Transferase(Phosphotransferase) domain 1"/>
    <property type="match status" value="1"/>
</dbReference>
<name>A0A0E0PLW6_ORYRU</name>
<dbReference type="PROSITE" id="PS00108">
    <property type="entry name" value="PROTEIN_KINASE_ST"/>
    <property type="match status" value="1"/>
</dbReference>
<dbReference type="SMR" id="A0A0E0PLW6"/>
<dbReference type="GO" id="GO:0004672">
    <property type="term" value="F:protein kinase activity"/>
    <property type="evidence" value="ECO:0007669"/>
    <property type="project" value="InterPro"/>
</dbReference>